<reference evidence="2" key="1">
    <citation type="submission" date="2018-03" db="EMBL/GenBank/DDBJ databases">
        <authorList>
            <person name="Guldener U."/>
        </authorList>
    </citation>
    <scope>NUCLEOTIDE SEQUENCE</scope>
</reference>
<protein>
    <submittedName>
        <fullName evidence="2">Uncharacterized protein</fullName>
    </submittedName>
</protein>
<keyword evidence="3" id="KW-1185">Reference proteome</keyword>
<gene>
    <name evidence="2" type="ORF">DNG_01258</name>
</gene>
<feature type="region of interest" description="Disordered" evidence="1">
    <location>
        <begin position="1"/>
        <end position="46"/>
    </location>
</feature>
<evidence type="ECO:0000256" key="1">
    <source>
        <dbReference type="SAM" id="MobiDB-lite"/>
    </source>
</evidence>
<proteinExistence type="predicted"/>
<accession>A0AAE8MRF7</accession>
<dbReference type="EMBL" id="ONZQ02000001">
    <property type="protein sequence ID" value="SPN97744.1"/>
    <property type="molecule type" value="Genomic_DNA"/>
</dbReference>
<name>A0AAE8MRF7_9PEZI</name>
<dbReference type="AlphaFoldDB" id="A0AAE8MRF7"/>
<comment type="caution">
    <text evidence="2">The sequence shown here is derived from an EMBL/GenBank/DDBJ whole genome shotgun (WGS) entry which is preliminary data.</text>
</comment>
<evidence type="ECO:0000313" key="2">
    <source>
        <dbReference type="EMBL" id="SPN97744.1"/>
    </source>
</evidence>
<evidence type="ECO:0000313" key="3">
    <source>
        <dbReference type="Proteomes" id="UP001187682"/>
    </source>
</evidence>
<sequence length="46" mass="4994">MALELDSAKPNKIARGDPSSSLKLPPVWVPPDPDVGRKNGSRRLVQ</sequence>
<dbReference type="Proteomes" id="UP001187682">
    <property type="component" value="Unassembled WGS sequence"/>
</dbReference>
<organism evidence="2 3">
    <name type="scientific">Cephalotrichum gorgonifer</name>
    <dbReference type="NCBI Taxonomy" id="2041049"/>
    <lineage>
        <taxon>Eukaryota</taxon>
        <taxon>Fungi</taxon>
        <taxon>Dikarya</taxon>
        <taxon>Ascomycota</taxon>
        <taxon>Pezizomycotina</taxon>
        <taxon>Sordariomycetes</taxon>
        <taxon>Hypocreomycetidae</taxon>
        <taxon>Microascales</taxon>
        <taxon>Microascaceae</taxon>
        <taxon>Cephalotrichum</taxon>
    </lineage>
</organism>